<organism evidence="1">
    <name type="scientific">viral metagenome</name>
    <dbReference type="NCBI Taxonomy" id="1070528"/>
    <lineage>
        <taxon>unclassified sequences</taxon>
        <taxon>metagenomes</taxon>
        <taxon>organismal metagenomes</taxon>
    </lineage>
</organism>
<evidence type="ECO:0000313" key="1">
    <source>
        <dbReference type="EMBL" id="QJA49492.1"/>
    </source>
</evidence>
<protein>
    <submittedName>
        <fullName evidence="1">Uncharacterized protein</fullName>
    </submittedName>
</protein>
<dbReference type="EMBL" id="MT144139">
    <property type="protein sequence ID" value="QJA49492.1"/>
    <property type="molecule type" value="Genomic_DNA"/>
</dbReference>
<evidence type="ECO:0000313" key="2">
    <source>
        <dbReference type="EMBL" id="QJH98886.1"/>
    </source>
</evidence>
<dbReference type="EMBL" id="MT144756">
    <property type="protein sequence ID" value="QJH98886.1"/>
    <property type="molecule type" value="Genomic_DNA"/>
</dbReference>
<dbReference type="AlphaFoldDB" id="A0A6H1ZPV5"/>
<accession>A0A6H1ZPV5</accession>
<gene>
    <name evidence="1" type="ORF">TM448A01384_0018</name>
    <name evidence="2" type="ORF">TM448B01418_0017</name>
</gene>
<sequence>MKKYRYEVSNIVEADNLEEAIKKIRKIFRLIGEGEHEDCVNIWEVE</sequence>
<proteinExistence type="predicted"/>
<reference evidence="1" key="1">
    <citation type="submission" date="2020-03" db="EMBL/GenBank/DDBJ databases">
        <title>The deep terrestrial virosphere.</title>
        <authorList>
            <person name="Holmfeldt K."/>
            <person name="Nilsson E."/>
            <person name="Simone D."/>
            <person name="Lopez-Fernandez M."/>
            <person name="Wu X."/>
            <person name="de Brujin I."/>
            <person name="Lundin D."/>
            <person name="Andersson A."/>
            <person name="Bertilsson S."/>
            <person name="Dopson M."/>
        </authorList>
    </citation>
    <scope>NUCLEOTIDE SEQUENCE</scope>
    <source>
        <strain evidence="1">TM448A01384</strain>
        <strain evidence="2">TM448B01418</strain>
    </source>
</reference>
<name>A0A6H1ZPV5_9ZZZZ</name>